<keyword evidence="5" id="KW-1185">Reference proteome</keyword>
<organism evidence="4 5">
    <name type="scientific">Clonostachys byssicola</name>
    <dbReference type="NCBI Taxonomy" id="160290"/>
    <lineage>
        <taxon>Eukaryota</taxon>
        <taxon>Fungi</taxon>
        <taxon>Dikarya</taxon>
        <taxon>Ascomycota</taxon>
        <taxon>Pezizomycotina</taxon>
        <taxon>Sordariomycetes</taxon>
        <taxon>Hypocreomycetidae</taxon>
        <taxon>Hypocreales</taxon>
        <taxon>Bionectriaceae</taxon>
        <taxon>Clonostachys</taxon>
    </lineage>
</organism>
<proteinExistence type="predicted"/>
<evidence type="ECO:0000313" key="4">
    <source>
        <dbReference type="EMBL" id="CAG9988004.1"/>
    </source>
</evidence>
<dbReference type="PANTHER" id="PTHR30570">
    <property type="entry name" value="PERIPLASMIC PHOSPHATE BINDING COMPONENT OF PHOSPHATE ABC TRANSPORTER"/>
    <property type="match status" value="1"/>
</dbReference>
<evidence type="ECO:0000256" key="2">
    <source>
        <dbReference type="SAM" id="SignalP"/>
    </source>
</evidence>
<dbReference type="EMBL" id="CABFNO020001443">
    <property type="protein sequence ID" value="CAG9988004.1"/>
    <property type="molecule type" value="Genomic_DNA"/>
</dbReference>
<protein>
    <recommendedName>
        <fullName evidence="3">PBP domain-containing protein</fullName>
    </recommendedName>
</protein>
<dbReference type="OrthoDB" id="5119527at2759"/>
<reference evidence="4 5" key="2">
    <citation type="submission" date="2021-10" db="EMBL/GenBank/DDBJ databases">
        <authorList>
            <person name="Piombo E."/>
        </authorList>
    </citation>
    <scope>NUCLEOTIDE SEQUENCE [LARGE SCALE GENOMIC DNA]</scope>
</reference>
<dbReference type="AlphaFoldDB" id="A0A9N9Y435"/>
<dbReference type="Gene3D" id="3.40.190.10">
    <property type="entry name" value="Periplasmic binding protein-like II"/>
    <property type="match status" value="2"/>
</dbReference>
<feature type="domain" description="PBP" evidence="3">
    <location>
        <begin position="78"/>
        <end position="358"/>
    </location>
</feature>
<feature type="chain" id="PRO_5040242885" description="PBP domain-containing protein" evidence="2">
    <location>
        <begin position="20"/>
        <end position="385"/>
    </location>
</feature>
<feature type="signal peptide" evidence="2">
    <location>
        <begin position="1"/>
        <end position="19"/>
    </location>
</feature>
<evidence type="ECO:0000259" key="3">
    <source>
        <dbReference type="Pfam" id="PF12849"/>
    </source>
</evidence>
<dbReference type="InterPro" id="IPR024370">
    <property type="entry name" value="PBP_domain"/>
</dbReference>
<keyword evidence="1 2" id="KW-0732">Signal</keyword>
<comment type="caution">
    <text evidence="4">The sequence shown here is derived from an EMBL/GenBank/DDBJ whole genome shotgun (WGS) entry which is preliminary data.</text>
</comment>
<reference evidence="5" key="1">
    <citation type="submission" date="2019-06" db="EMBL/GenBank/DDBJ databases">
        <authorList>
            <person name="Broberg M."/>
        </authorList>
    </citation>
    <scope>NUCLEOTIDE SEQUENCE [LARGE SCALE GENOMIC DNA]</scope>
</reference>
<evidence type="ECO:0000313" key="5">
    <source>
        <dbReference type="Proteomes" id="UP000754883"/>
    </source>
</evidence>
<gene>
    <name evidence="4" type="ORF">CBYS24578_00010647</name>
</gene>
<dbReference type="PANTHER" id="PTHR30570:SF6">
    <property type="entry name" value="PHOSPHATE-BINDING PROTEIN PSTS"/>
    <property type="match status" value="1"/>
</dbReference>
<dbReference type="Pfam" id="PF12849">
    <property type="entry name" value="PBP_like_2"/>
    <property type="match status" value="1"/>
</dbReference>
<sequence length="385" mass="42091">MPSPAALAALASLILPVIGLPQPFVNVMTPVMPTYSSQTKAQGDRSLAVGRFPDRLELLRPSLDNNLVSYSLTTESLSGNYTFAASDVLATISQRWLGEFMRMYPNVTFNIHAPYAGSLGALELVKGNLQGVFVSRELKPTDVSGFKDAFGYDPTSVPIAGGSYRQFGFLDAISFITHKDNPIESLSFKQLDSIFSSTRNCGGNSIGKWGDVGVNGTLADKDINIYGITPWNGFEEFVRQKVLSCGGKRGEWRSGEDTNTTKKDPHVTWEETVFNVSRLVSEDPTAIGYTGLAYVDSPVKVLGVSTTDDGPVIAPTYENVALAEWPLSRVVYFNTNTDPKTGMDPVLRELQKFVISKEGQKLLLDQGVFLPLRKFQQDSSSKMLS</sequence>
<dbReference type="SUPFAM" id="SSF53850">
    <property type="entry name" value="Periplasmic binding protein-like II"/>
    <property type="match status" value="1"/>
</dbReference>
<evidence type="ECO:0000256" key="1">
    <source>
        <dbReference type="ARBA" id="ARBA00022729"/>
    </source>
</evidence>
<dbReference type="InterPro" id="IPR050811">
    <property type="entry name" value="Phosphate_ABC_transporter"/>
</dbReference>
<dbReference type="Proteomes" id="UP000754883">
    <property type="component" value="Unassembled WGS sequence"/>
</dbReference>
<name>A0A9N9Y435_9HYPO</name>
<accession>A0A9N9Y435</accession>